<keyword evidence="4" id="KW-0963">Cytoplasm</keyword>
<comment type="subcellular location">
    <subcellularLocation>
        <location evidence="4">Cytoplasm</location>
    </subcellularLocation>
</comment>
<organism evidence="6 7">
    <name type="scientific">Candidatus Roizmanbacteria bacterium RIFCSPLOWO2_01_FULL_38_12</name>
    <dbReference type="NCBI Taxonomy" id="1802061"/>
    <lineage>
        <taxon>Bacteria</taxon>
        <taxon>Candidatus Roizmaniibacteriota</taxon>
    </lineage>
</organism>
<dbReference type="EC" id="4.3.2.1" evidence="2 4"/>
<dbReference type="Gene3D" id="1.10.275.10">
    <property type="entry name" value="Fumarase/aspartase (N-terminal domain)"/>
    <property type="match status" value="1"/>
</dbReference>
<keyword evidence="4 6" id="KW-0456">Lyase</keyword>
<comment type="pathway">
    <text evidence="1 4">Amino-acid biosynthesis; L-arginine biosynthesis; L-arginine from L-ornithine and carbamoyl phosphate: step 3/3.</text>
</comment>
<dbReference type="GO" id="GO:0004056">
    <property type="term" value="F:argininosuccinate lyase activity"/>
    <property type="evidence" value="ECO:0007669"/>
    <property type="project" value="UniProtKB-UniRule"/>
</dbReference>
<dbReference type="Gene3D" id="1.20.200.10">
    <property type="entry name" value="Fumarase/aspartase (Central domain)"/>
    <property type="match status" value="1"/>
</dbReference>
<dbReference type="AlphaFoldDB" id="A0A1F7IY66"/>
<sequence length="498" mass="56170">MKTLWGKAFKNQPSAAVINFTAGHDVVGKKAADYHLLPYDILGSQAHVFMLYEQKIIGKEDAEMIFAGLKKIASLVKKGEFKLDPNLEDVHTNIESYLTKHYGIDTIGKLHTARSRNDQSNLDTRLFIRDKTLEYIKNLIILCENLVDLSKKYKDYLMPGFTHHQHAMITTFGHVLMSFASMVSRDAVRFSQWYDLHNNNPLGSVAGYGTTFPINPALTTELLGFDCPVLNSLDPITNRWEPEADFVFAISIFMNHLSLMAETFILMATPQFGMVTLADEFSTGSSIMPQKKNPDPLEVMKGKTAYVASSLQTLMSLGKGNFIGYNRDSQWSKYALIDAVEESTPAAEIMCGVVKTMKVHKSNMEKWCYLGFIGAPSLMEQISLKFKLPFRKTKMIVENAVKYSEGNESVSYEALMNALKKEGINISITKEEVKKFQDPNVIIQLTQSFGGPGKKSIMKSIELLENNLKKHKNWLSNKLKEKKNALDLLEAKITEIFR</sequence>
<dbReference type="STRING" id="1802061.A3A93_01565"/>
<dbReference type="Gene3D" id="1.10.40.30">
    <property type="entry name" value="Fumarase/aspartase (C-terminal domain)"/>
    <property type="match status" value="1"/>
</dbReference>
<gene>
    <name evidence="4" type="primary">argH</name>
    <name evidence="6" type="ORF">A3A93_01565</name>
</gene>
<dbReference type="GO" id="GO:0005829">
    <property type="term" value="C:cytosol"/>
    <property type="evidence" value="ECO:0007669"/>
    <property type="project" value="TreeGrafter"/>
</dbReference>
<dbReference type="PROSITE" id="PS00163">
    <property type="entry name" value="FUMARATE_LYASES"/>
    <property type="match status" value="1"/>
</dbReference>
<keyword evidence="3 4" id="KW-0055">Arginine biosynthesis</keyword>
<dbReference type="InterPro" id="IPR024083">
    <property type="entry name" value="Fumarase/histidase_N"/>
</dbReference>
<feature type="domain" description="Fumarate lyase N-terminal" evidence="5">
    <location>
        <begin position="56"/>
        <end position="307"/>
    </location>
</feature>
<dbReference type="HAMAP" id="MF_00006">
    <property type="entry name" value="Arg_succ_lyase"/>
    <property type="match status" value="1"/>
</dbReference>
<evidence type="ECO:0000259" key="5">
    <source>
        <dbReference type="Pfam" id="PF00206"/>
    </source>
</evidence>
<reference evidence="6 7" key="1">
    <citation type="journal article" date="2016" name="Nat. Commun.">
        <title>Thousands of microbial genomes shed light on interconnected biogeochemical processes in an aquifer system.</title>
        <authorList>
            <person name="Anantharaman K."/>
            <person name="Brown C.T."/>
            <person name="Hug L.A."/>
            <person name="Sharon I."/>
            <person name="Castelle C.J."/>
            <person name="Probst A.J."/>
            <person name="Thomas B.C."/>
            <person name="Singh A."/>
            <person name="Wilkins M.J."/>
            <person name="Karaoz U."/>
            <person name="Brodie E.L."/>
            <person name="Williams K.H."/>
            <person name="Hubbard S.S."/>
            <person name="Banfield J.F."/>
        </authorList>
    </citation>
    <scope>NUCLEOTIDE SEQUENCE [LARGE SCALE GENOMIC DNA]</scope>
</reference>
<dbReference type="InterPro" id="IPR022761">
    <property type="entry name" value="Fumarate_lyase_N"/>
</dbReference>
<keyword evidence="4" id="KW-0028">Amino-acid biosynthesis</keyword>
<dbReference type="InterPro" id="IPR009049">
    <property type="entry name" value="Argininosuccinate_lyase"/>
</dbReference>
<comment type="similarity">
    <text evidence="4">Belongs to the lyase 1 family. Argininosuccinate lyase subfamily.</text>
</comment>
<dbReference type="PRINTS" id="PR00149">
    <property type="entry name" value="FUMRATELYASE"/>
</dbReference>
<evidence type="ECO:0000313" key="7">
    <source>
        <dbReference type="Proteomes" id="UP000177141"/>
    </source>
</evidence>
<dbReference type="SUPFAM" id="SSF48557">
    <property type="entry name" value="L-aspartase-like"/>
    <property type="match status" value="1"/>
</dbReference>
<dbReference type="GO" id="GO:0042450">
    <property type="term" value="P:L-arginine biosynthetic process via ornithine"/>
    <property type="evidence" value="ECO:0007669"/>
    <property type="project" value="UniProtKB-UniRule"/>
</dbReference>
<dbReference type="EMBL" id="MGAL01000017">
    <property type="protein sequence ID" value="OGK48310.1"/>
    <property type="molecule type" value="Genomic_DNA"/>
</dbReference>
<evidence type="ECO:0000313" key="6">
    <source>
        <dbReference type="EMBL" id="OGK48310.1"/>
    </source>
</evidence>
<comment type="caution">
    <text evidence="6">The sequence shown here is derived from an EMBL/GenBank/DDBJ whole genome shotgun (WGS) entry which is preliminary data.</text>
</comment>
<accession>A0A1F7IY66</accession>
<evidence type="ECO:0000256" key="1">
    <source>
        <dbReference type="ARBA" id="ARBA00004941"/>
    </source>
</evidence>
<evidence type="ECO:0000256" key="4">
    <source>
        <dbReference type="HAMAP-Rule" id="MF_00006"/>
    </source>
</evidence>
<dbReference type="PANTHER" id="PTHR43814">
    <property type="entry name" value="ARGININOSUCCINATE LYASE"/>
    <property type="match status" value="1"/>
</dbReference>
<dbReference type="NCBIfam" id="TIGR00838">
    <property type="entry name" value="argH"/>
    <property type="match status" value="1"/>
</dbReference>
<proteinExistence type="inferred from homology"/>
<dbReference type="Proteomes" id="UP000177141">
    <property type="component" value="Unassembled WGS sequence"/>
</dbReference>
<dbReference type="UniPathway" id="UPA00068">
    <property type="reaction ID" value="UER00114"/>
</dbReference>
<evidence type="ECO:0000256" key="2">
    <source>
        <dbReference type="ARBA" id="ARBA00012338"/>
    </source>
</evidence>
<dbReference type="PRINTS" id="PR00145">
    <property type="entry name" value="ARGSUCLYASE"/>
</dbReference>
<comment type="catalytic activity">
    <reaction evidence="4">
        <text>2-(N(omega)-L-arginino)succinate = fumarate + L-arginine</text>
        <dbReference type="Rhea" id="RHEA:24020"/>
        <dbReference type="ChEBI" id="CHEBI:29806"/>
        <dbReference type="ChEBI" id="CHEBI:32682"/>
        <dbReference type="ChEBI" id="CHEBI:57472"/>
        <dbReference type="EC" id="4.3.2.1"/>
    </reaction>
</comment>
<evidence type="ECO:0000256" key="3">
    <source>
        <dbReference type="ARBA" id="ARBA00022571"/>
    </source>
</evidence>
<dbReference type="InterPro" id="IPR000362">
    <property type="entry name" value="Fumarate_lyase_fam"/>
</dbReference>
<dbReference type="CDD" id="cd01359">
    <property type="entry name" value="Argininosuccinate_lyase"/>
    <property type="match status" value="1"/>
</dbReference>
<dbReference type="InterPro" id="IPR020557">
    <property type="entry name" value="Fumarate_lyase_CS"/>
</dbReference>
<name>A0A1F7IY66_9BACT</name>
<dbReference type="FunFam" id="1.20.200.10:FF:000015">
    <property type="entry name" value="argininosuccinate lyase isoform X2"/>
    <property type="match status" value="1"/>
</dbReference>
<dbReference type="InterPro" id="IPR008948">
    <property type="entry name" value="L-Aspartase-like"/>
</dbReference>
<dbReference type="Pfam" id="PF00206">
    <property type="entry name" value="Lyase_1"/>
    <property type="match status" value="1"/>
</dbReference>
<protein>
    <recommendedName>
        <fullName evidence="2 4">Argininosuccinate lyase</fullName>
        <shortName evidence="4">ASAL</shortName>
        <ecNumber evidence="2 4">4.3.2.1</ecNumber>
    </recommendedName>
    <alternativeName>
        <fullName evidence="4">Arginosuccinase</fullName>
    </alternativeName>
</protein>
<dbReference type="PANTHER" id="PTHR43814:SF1">
    <property type="entry name" value="ARGININOSUCCINATE LYASE"/>
    <property type="match status" value="1"/>
</dbReference>